<comment type="caution">
    <text evidence="1">The sequence shown here is derived from an EMBL/GenBank/DDBJ whole genome shotgun (WGS) entry which is preliminary data.</text>
</comment>
<dbReference type="PANTHER" id="PTHR42999:SF1">
    <property type="entry name" value="PENTAPEPTIDE REPEAT-CONTAINING PROTEIN"/>
    <property type="match status" value="1"/>
</dbReference>
<organism evidence="1 2">
    <name type="scientific">Enterococcus devriesei</name>
    <dbReference type="NCBI Taxonomy" id="319970"/>
    <lineage>
        <taxon>Bacteria</taxon>
        <taxon>Bacillati</taxon>
        <taxon>Bacillota</taxon>
        <taxon>Bacilli</taxon>
        <taxon>Lactobacillales</taxon>
        <taxon>Enterococcaceae</taxon>
        <taxon>Enterococcus</taxon>
    </lineage>
</organism>
<accession>A0A1L8SUC7</accession>
<name>A0A1L8SUC7_9ENTE</name>
<dbReference type="EMBL" id="JXKM01000006">
    <property type="protein sequence ID" value="OJG35568.1"/>
    <property type="molecule type" value="Genomic_DNA"/>
</dbReference>
<evidence type="ECO:0000313" key="2">
    <source>
        <dbReference type="Proteomes" id="UP000183700"/>
    </source>
</evidence>
<protein>
    <submittedName>
        <fullName evidence="1">Pentapeptide repeat protein</fullName>
    </submittedName>
</protein>
<dbReference type="AlphaFoldDB" id="A0A1L8SUC7"/>
<dbReference type="SUPFAM" id="SSF141571">
    <property type="entry name" value="Pentapeptide repeat-like"/>
    <property type="match status" value="1"/>
</dbReference>
<dbReference type="Proteomes" id="UP000183700">
    <property type="component" value="Unassembled WGS sequence"/>
</dbReference>
<sequence>MLLNKKLFLASPLIKISYIIGGWRIFFNYGTLETIKYQRSNEMKKNYPAAPILPQRFASDFYLEDEASFEAVHGLEMDFSYLTCENLVIRHSILEKVTMQRTKLIRFEAGNVVFKNCDFSNLEWIGGSFHQVVFENCKLTGCNFAESYLRDCHFKDSLINFGSFSATNLKNVWFENCQLSDGEFFEVTWKHLFLEKNNLENSNWQRTKLAGLDFTSNSFSKIACSMEQLKGLKVDSYQALVIAAGLGLEIVEG</sequence>
<dbReference type="PANTHER" id="PTHR42999">
    <property type="entry name" value="ANTIBIOTIC RESISTANCE PROTEIN MCBG"/>
    <property type="match status" value="1"/>
</dbReference>
<dbReference type="Pfam" id="PF13599">
    <property type="entry name" value="Pentapeptide_4"/>
    <property type="match status" value="1"/>
</dbReference>
<reference evidence="1 2" key="1">
    <citation type="submission" date="2014-12" db="EMBL/GenBank/DDBJ databases">
        <title>Draft genome sequences of 29 type strains of Enterococci.</title>
        <authorList>
            <person name="Zhong Z."/>
            <person name="Sun Z."/>
            <person name="Liu W."/>
            <person name="Zhang W."/>
            <person name="Zhang H."/>
        </authorList>
    </citation>
    <scope>NUCLEOTIDE SEQUENCE [LARGE SCALE GENOMIC DNA]</scope>
    <source>
        <strain evidence="1 2">DSM 22802</strain>
    </source>
</reference>
<evidence type="ECO:0000313" key="1">
    <source>
        <dbReference type="EMBL" id="OJG35568.1"/>
    </source>
</evidence>
<dbReference type="STRING" id="319970.RV00_GL002753"/>
<dbReference type="InterPro" id="IPR001646">
    <property type="entry name" value="5peptide_repeat"/>
</dbReference>
<proteinExistence type="predicted"/>
<gene>
    <name evidence="1" type="ORF">RV00_GL002753</name>
</gene>
<dbReference type="Gene3D" id="2.160.20.80">
    <property type="entry name" value="E3 ubiquitin-protein ligase SopA"/>
    <property type="match status" value="1"/>
</dbReference>
<keyword evidence="2" id="KW-1185">Reference proteome</keyword>
<dbReference type="InterPro" id="IPR052949">
    <property type="entry name" value="PA_immunity-related"/>
</dbReference>